<protein>
    <submittedName>
        <fullName evidence="1">Uncharacterized protein</fullName>
    </submittedName>
</protein>
<sequence>MATWLVGCAGLLPMVDPFHRRSPPDSWIPLLQMGKRNGLRCDFYTSAKGMWLPHLPRLSRADCVMGSYAGCLLSKEQHPFLHAVTTKFSGHFYSQS</sequence>
<comment type="caution">
    <text evidence="1">The sequence shown here is derived from an EMBL/GenBank/DDBJ whole genome shotgun (WGS) entry which is preliminary data.</text>
</comment>
<accession>J9G4F4</accession>
<proteinExistence type="predicted"/>
<dbReference type="AlphaFoldDB" id="J9G4F4"/>
<name>J9G4F4_9ZZZZ</name>
<evidence type="ECO:0000313" key="1">
    <source>
        <dbReference type="EMBL" id="EJX02072.1"/>
    </source>
</evidence>
<dbReference type="EMBL" id="AMCI01002696">
    <property type="protein sequence ID" value="EJX02072.1"/>
    <property type="molecule type" value="Genomic_DNA"/>
</dbReference>
<organism evidence="1">
    <name type="scientific">gut metagenome</name>
    <dbReference type="NCBI Taxonomy" id="749906"/>
    <lineage>
        <taxon>unclassified sequences</taxon>
        <taxon>metagenomes</taxon>
        <taxon>organismal metagenomes</taxon>
    </lineage>
</organism>
<gene>
    <name evidence="1" type="ORF">EVA_09823</name>
</gene>
<reference evidence="1" key="1">
    <citation type="journal article" date="2012" name="PLoS ONE">
        <title>Gene sets for utilization of primary and secondary nutrition supplies in the distal gut of endangered iberian lynx.</title>
        <authorList>
            <person name="Alcaide M."/>
            <person name="Messina E."/>
            <person name="Richter M."/>
            <person name="Bargiela R."/>
            <person name="Peplies J."/>
            <person name="Huws S.A."/>
            <person name="Newbold C.J."/>
            <person name="Golyshin P.N."/>
            <person name="Simon M.A."/>
            <person name="Lopez G."/>
            <person name="Yakimov M.M."/>
            <person name="Ferrer M."/>
        </authorList>
    </citation>
    <scope>NUCLEOTIDE SEQUENCE</scope>
</reference>